<dbReference type="STRING" id="1435051.BMOU_1868"/>
<organism evidence="3 4">
    <name type="scientific">Bifidobacterium moukalabense DSM 27321</name>
    <dbReference type="NCBI Taxonomy" id="1435051"/>
    <lineage>
        <taxon>Bacteria</taxon>
        <taxon>Bacillati</taxon>
        <taxon>Actinomycetota</taxon>
        <taxon>Actinomycetes</taxon>
        <taxon>Bifidobacteriales</taxon>
        <taxon>Bifidobacteriaceae</taxon>
        <taxon>Bifidobacterium</taxon>
    </lineage>
</organism>
<dbReference type="OrthoDB" id="3240074at2"/>
<dbReference type="GeneID" id="97501741"/>
<feature type="transmembrane region" description="Helical" evidence="2">
    <location>
        <begin position="34"/>
        <end position="53"/>
    </location>
</feature>
<dbReference type="EMBL" id="AZMV01000007">
    <property type="protein sequence ID" value="ETY71005.1"/>
    <property type="molecule type" value="Genomic_DNA"/>
</dbReference>
<dbReference type="AlphaFoldDB" id="W4N8K9"/>
<sequence length="84" mass="9025">MSNTPNIADHASDTSQDTNRDTYRPVFNDTVRTGIYLFSLVCVIVGFGFSRFGDPAIGDYITTAGGILAAGFGVAYNPLRMNAK</sequence>
<keyword evidence="4" id="KW-1185">Reference proteome</keyword>
<keyword evidence="2" id="KW-1133">Transmembrane helix</keyword>
<name>W4N8K9_9BIFI</name>
<accession>W4N8K9</accession>
<evidence type="ECO:0000256" key="2">
    <source>
        <dbReference type="SAM" id="Phobius"/>
    </source>
</evidence>
<dbReference type="PATRIC" id="fig|1435051.3.peg.1860"/>
<feature type="region of interest" description="Disordered" evidence="1">
    <location>
        <begin position="1"/>
        <end position="23"/>
    </location>
</feature>
<dbReference type="Proteomes" id="UP000019155">
    <property type="component" value="Unassembled WGS sequence"/>
</dbReference>
<evidence type="ECO:0000313" key="4">
    <source>
        <dbReference type="Proteomes" id="UP000019155"/>
    </source>
</evidence>
<keyword evidence="2" id="KW-0812">Transmembrane</keyword>
<evidence type="ECO:0000313" key="3">
    <source>
        <dbReference type="EMBL" id="ETY71005.1"/>
    </source>
</evidence>
<feature type="transmembrane region" description="Helical" evidence="2">
    <location>
        <begin position="59"/>
        <end position="79"/>
    </location>
</feature>
<comment type="caution">
    <text evidence="3">The sequence shown here is derived from an EMBL/GenBank/DDBJ whole genome shotgun (WGS) entry which is preliminary data.</text>
</comment>
<proteinExistence type="predicted"/>
<dbReference type="RefSeq" id="WP_034876964.1">
    <property type="nucleotide sequence ID" value="NZ_AZMV01000007.1"/>
</dbReference>
<gene>
    <name evidence="3" type="ORF">BMOU_1868</name>
</gene>
<keyword evidence="2" id="KW-0472">Membrane</keyword>
<reference evidence="3 4" key="1">
    <citation type="journal article" date="2014" name="Genome Announc.">
        <title>The Genome Sequence of Bifidobacterium moukalabense DSM 27321 Highlights the Close Phylogenetic Relatedness with the Bifidobacterium dentium Taxon.</title>
        <authorList>
            <person name="Lugli G.A."/>
            <person name="Duranti S."/>
            <person name="Milani C."/>
            <person name="Turroni F."/>
            <person name="Viappiani A."/>
            <person name="Mangifesta M."/>
            <person name="van Sinderen D."/>
            <person name="Ventura M."/>
        </authorList>
    </citation>
    <scope>NUCLEOTIDE SEQUENCE [LARGE SCALE GENOMIC DNA]</scope>
    <source>
        <strain evidence="3 4">DSM 27321</strain>
    </source>
</reference>
<evidence type="ECO:0000256" key="1">
    <source>
        <dbReference type="SAM" id="MobiDB-lite"/>
    </source>
</evidence>
<dbReference type="eggNOG" id="ENOG5032H66">
    <property type="taxonomic scope" value="Bacteria"/>
</dbReference>
<protein>
    <submittedName>
        <fullName evidence="3">DoxX</fullName>
    </submittedName>
</protein>